<gene>
    <name evidence="2" type="ORF">SDC9_173224</name>
</gene>
<comment type="caution">
    <text evidence="2">The sequence shown here is derived from an EMBL/GenBank/DDBJ whole genome shotgun (WGS) entry which is preliminary data.</text>
</comment>
<proteinExistence type="predicted"/>
<feature type="compositionally biased region" description="Basic and acidic residues" evidence="1">
    <location>
        <begin position="82"/>
        <end position="92"/>
    </location>
</feature>
<protein>
    <submittedName>
        <fullName evidence="2">Uncharacterized protein</fullName>
    </submittedName>
</protein>
<evidence type="ECO:0000313" key="2">
    <source>
        <dbReference type="EMBL" id="MPN25808.1"/>
    </source>
</evidence>
<feature type="region of interest" description="Disordered" evidence="1">
    <location>
        <begin position="1"/>
        <end position="103"/>
    </location>
</feature>
<organism evidence="2">
    <name type="scientific">bioreactor metagenome</name>
    <dbReference type="NCBI Taxonomy" id="1076179"/>
    <lineage>
        <taxon>unclassified sequences</taxon>
        <taxon>metagenomes</taxon>
        <taxon>ecological metagenomes</taxon>
    </lineage>
</organism>
<reference evidence="2" key="1">
    <citation type="submission" date="2019-08" db="EMBL/GenBank/DDBJ databases">
        <authorList>
            <person name="Kucharzyk K."/>
            <person name="Murdoch R.W."/>
            <person name="Higgins S."/>
            <person name="Loffler F."/>
        </authorList>
    </citation>
    <scope>NUCLEOTIDE SEQUENCE</scope>
</reference>
<feature type="compositionally biased region" description="Basic and acidic residues" evidence="1">
    <location>
        <begin position="16"/>
        <end position="25"/>
    </location>
</feature>
<dbReference type="EMBL" id="VSSQ01075114">
    <property type="protein sequence ID" value="MPN25808.1"/>
    <property type="molecule type" value="Genomic_DNA"/>
</dbReference>
<feature type="compositionally biased region" description="Basic and acidic residues" evidence="1">
    <location>
        <begin position="55"/>
        <end position="73"/>
    </location>
</feature>
<sequence length="103" mass="11598">MRLLRPAADEDADSGQPRRDGELEGVRPPLDDPQESVYRPHLGRRSGALLHQPHQRRDAGEQLEPHAVERETLRSGVPQILRRKETARKPGVEEQSGLPALYP</sequence>
<evidence type="ECO:0000256" key="1">
    <source>
        <dbReference type="SAM" id="MobiDB-lite"/>
    </source>
</evidence>
<accession>A0A645GFY4</accession>
<dbReference type="AlphaFoldDB" id="A0A645GFY4"/>
<name>A0A645GFY4_9ZZZZ</name>